<reference evidence="2" key="1">
    <citation type="submission" date="2016-10" db="EMBL/GenBank/DDBJ databases">
        <authorList>
            <person name="Varghese N."/>
            <person name="Submissions S."/>
        </authorList>
    </citation>
    <scope>NUCLEOTIDE SEQUENCE [LARGE SCALE GENOMIC DNA]</scope>
    <source>
        <strain evidence="2">CGMCC 1.12041</strain>
    </source>
</reference>
<protein>
    <submittedName>
        <fullName evidence="1">Uncharacterized protein</fullName>
    </submittedName>
</protein>
<name>A0A1I1QJ63_9BURK</name>
<proteinExistence type="predicted"/>
<gene>
    <name evidence="1" type="ORF">SAMN05216204_11957</name>
</gene>
<dbReference type="EMBL" id="FOLD01000019">
    <property type="protein sequence ID" value="SFD22075.1"/>
    <property type="molecule type" value="Genomic_DNA"/>
</dbReference>
<evidence type="ECO:0000313" key="2">
    <source>
        <dbReference type="Proteomes" id="UP000198639"/>
    </source>
</evidence>
<dbReference type="RefSeq" id="WP_091875530.1">
    <property type="nucleotide sequence ID" value="NZ_FOLD01000019.1"/>
</dbReference>
<dbReference type="STRING" id="1164594.SAMN05216204_11957"/>
<dbReference type="Proteomes" id="UP000198639">
    <property type="component" value="Unassembled WGS sequence"/>
</dbReference>
<organism evidence="1 2">
    <name type="scientific">Massilia yuzhufengensis</name>
    <dbReference type="NCBI Taxonomy" id="1164594"/>
    <lineage>
        <taxon>Bacteria</taxon>
        <taxon>Pseudomonadati</taxon>
        <taxon>Pseudomonadota</taxon>
        <taxon>Betaproteobacteria</taxon>
        <taxon>Burkholderiales</taxon>
        <taxon>Oxalobacteraceae</taxon>
        <taxon>Telluria group</taxon>
        <taxon>Massilia</taxon>
    </lineage>
</organism>
<accession>A0A1I1QJ63</accession>
<sequence>MSKNRPAHFEQDSAMQVRSRLQARARRRMVKDVLARSAQGRRVVLRTLAAALAALVAGHLALAELLAG</sequence>
<evidence type="ECO:0000313" key="1">
    <source>
        <dbReference type="EMBL" id="SFD22075.1"/>
    </source>
</evidence>
<dbReference type="AlphaFoldDB" id="A0A1I1QJ63"/>
<keyword evidence="2" id="KW-1185">Reference proteome</keyword>